<protein>
    <recommendedName>
        <fullName evidence="4">LuxR family transcriptional regulator</fullName>
    </recommendedName>
</protein>
<sequence length="160" mass="17001">MKPIATILLLIASLAQPVSAADAKLDAPLMGSWAVDTSRLPMAPAVRPRSVTITFSASGAEQVKTKVEVIDSAGNRLEADGVTPLDGTPTPVKSNFEADISATLMPRPDVLIMQLGKNGVPASTRIYAVQADGNSMIETVAHFDAEGRPVLRKNYFSRVR</sequence>
<dbReference type="AlphaFoldDB" id="A0A2W5DWD1"/>
<comment type="caution">
    <text evidence="2">The sequence shown here is derived from an EMBL/GenBank/DDBJ whole genome shotgun (WGS) entry which is preliminary data.</text>
</comment>
<feature type="signal peptide" evidence="1">
    <location>
        <begin position="1"/>
        <end position="20"/>
    </location>
</feature>
<dbReference type="Proteomes" id="UP000249633">
    <property type="component" value="Unassembled WGS sequence"/>
</dbReference>
<feature type="chain" id="PRO_5016141599" description="LuxR family transcriptional regulator" evidence="1">
    <location>
        <begin position="21"/>
        <end position="160"/>
    </location>
</feature>
<reference evidence="2 3" key="1">
    <citation type="submission" date="2017-08" db="EMBL/GenBank/DDBJ databases">
        <title>Infants hospitalized years apart are colonized by the same room-sourced microbial strains.</title>
        <authorList>
            <person name="Brooks B."/>
            <person name="Olm M.R."/>
            <person name="Firek B.A."/>
            <person name="Baker R."/>
            <person name="Thomas B.C."/>
            <person name="Morowitz M.J."/>
            <person name="Banfield J.F."/>
        </authorList>
    </citation>
    <scope>NUCLEOTIDE SEQUENCE [LARGE SCALE GENOMIC DNA]</scope>
    <source>
        <strain evidence="2">S2_012_000_R2_81</strain>
    </source>
</reference>
<accession>A0A2W5DWD1</accession>
<evidence type="ECO:0000313" key="3">
    <source>
        <dbReference type="Proteomes" id="UP000249633"/>
    </source>
</evidence>
<name>A0A2W5DWD1_9BURK</name>
<gene>
    <name evidence="2" type="ORF">DI603_09545</name>
</gene>
<evidence type="ECO:0000256" key="1">
    <source>
        <dbReference type="SAM" id="SignalP"/>
    </source>
</evidence>
<keyword evidence="1" id="KW-0732">Signal</keyword>
<evidence type="ECO:0000313" key="2">
    <source>
        <dbReference type="EMBL" id="PZP32910.1"/>
    </source>
</evidence>
<evidence type="ECO:0008006" key="4">
    <source>
        <dbReference type="Google" id="ProtNLM"/>
    </source>
</evidence>
<organism evidence="2 3">
    <name type="scientific">Roseateles depolymerans</name>
    <dbReference type="NCBI Taxonomy" id="76731"/>
    <lineage>
        <taxon>Bacteria</taxon>
        <taxon>Pseudomonadati</taxon>
        <taxon>Pseudomonadota</taxon>
        <taxon>Betaproteobacteria</taxon>
        <taxon>Burkholderiales</taxon>
        <taxon>Sphaerotilaceae</taxon>
        <taxon>Roseateles</taxon>
    </lineage>
</organism>
<proteinExistence type="predicted"/>
<dbReference type="EMBL" id="QFOD01000007">
    <property type="protein sequence ID" value="PZP32910.1"/>
    <property type="molecule type" value="Genomic_DNA"/>
</dbReference>